<dbReference type="PANTHER" id="PTHR43280">
    <property type="entry name" value="ARAC-FAMILY TRANSCRIPTIONAL REGULATOR"/>
    <property type="match status" value="1"/>
</dbReference>
<dbReference type="SUPFAM" id="SSF51182">
    <property type="entry name" value="RmlC-like cupins"/>
    <property type="match status" value="1"/>
</dbReference>
<dbReference type="RefSeq" id="WP_261853377.1">
    <property type="nucleotide sequence ID" value="NZ_BQXY01000006.1"/>
</dbReference>
<proteinExistence type="predicted"/>
<evidence type="ECO:0000313" key="6">
    <source>
        <dbReference type="Proteomes" id="UP001057868"/>
    </source>
</evidence>
<dbReference type="InterPro" id="IPR011051">
    <property type="entry name" value="RmlC_Cupin_sf"/>
</dbReference>
<organism evidence="5 6">
    <name type="scientific">Clostridium folliculivorans</name>
    <dbReference type="NCBI Taxonomy" id="2886038"/>
    <lineage>
        <taxon>Bacteria</taxon>
        <taxon>Bacillati</taxon>
        <taxon>Bacillota</taxon>
        <taxon>Clostridia</taxon>
        <taxon>Eubacteriales</taxon>
        <taxon>Clostridiaceae</taxon>
        <taxon>Clostridium</taxon>
    </lineage>
</organism>
<protein>
    <recommendedName>
        <fullName evidence="4">HTH araC/xylS-type domain-containing protein</fullName>
    </recommendedName>
</protein>
<dbReference type="InterPro" id="IPR018060">
    <property type="entry name" value="HTH_AraC"/>
</dbReference>
<dbReference type="Gene3D" id="2.60.120.10">
    <property type="entry name" value="Jelly Rolls"/>
    <property type="match status" value="1"/>
</dbReference>
<sequence length="353" mass="41322">MNSSELDSFLREYTFYERFLLSKINPKDINSLQNFIKNNYFDEKIMKKFALFDSSSIENALINSQKPFDNRTIFNLTDDITFVCHPRFAETPEHHHNYIEMIYVYSGEFHQTVNGNKIEMKKGEFCLLDTNVVHSIAQTSENDIIINCVMSKKYLDDILINRLSGNDLISSFFIHAIYQSNNYNDYILFRSEESEILAKLMEYVLCEYFDSSLCSSEVINSYMVIIFSELLRVFENQSNSENYGLLKNTKITDIILYIQNNCKDATLASVAEQFHFHPTYLGSIIKKFQGNNFISILQDAKLKKACFLLKNSDLSILDISKSIGYENTNFFYKIFKKNYECTPSEYRKKHKLN</sequence>
<dbReference type="InterPro" id="IPR013096">
    <property type="entry name" value="Cupin_2"/>
</dbReference>
<dbReference type="GO" id="GO:0043565">
    <property type="term" value="F:sequence-specific DNA binding"/>
    <property type="evidence" value="ECO:0007669"/>
    <property type="project" value="InterPro"/>
</dbReference>
<keyword evidence="1" id="KW-0805">Transcription regulation</keyword>
<evidence type="ECO:0000256" key="3">
    <source>
        <dbReference type="ARBA" id="ARBA00023163"/>
    </source>
</evidence>
<dbReference type="PRINTS" id="PR00032">
    <property type="entry name" value="HTHARAC"/>
</dbReference>
<dbReference type="Pfam" id="PF12833">
    <property type="entry name" value="HTH_18"/>
    <property type="match status" value="1"/>
</dbReference>
<dbReference type="PANTHER" id="PTHR43280:SF28">
    <property type="entry name" value="HTH-TYPE TRANSCRIPTIONAL ACTIVATOR RHAS"/>
    <property type="match status" value="1"/>
</dbReference>
<dbReference type="Proteomes" id="UP001057868">
    <property type="component" value="Unassembled WGS sequence"/>
</dbReference>
<dbReference type="InterPro" id="IPR020449">
    <property type="entry name" value="Tscrpt_reg_AraC-type_HTH"/>
</dbReference>
<comment type="caution">
    <text evidence="5">The sequence shown here is derived from an EMBL/GenBank/DDBJ whole genome shotgun (WGS) entry which is preliminary data.</text>
</comment>
<feature type="domain" description="HTH araC/xylS-type" evidence="4">
    <location>
        <begin position="252"/>
        <end position="349"/>
    </location>
</feature>
<keyword evidence="6" id="KW-1185">Reference proteome</keyword>
<dbReference type="AlphaFoldDB" id="A0A9W6DBN8"/>
<reference evidence="5" key="1">
    <citation type="journal article" date="2023" name="Int. J. Syst. Evol. Microbiol.">
        <title>&lt;i&gt;Clostridium folliculivorans&lt;/i&gt; sp. nov., isolated from soil samples of an organic paddy in Japan.</title>
        <authorList>
            <person name="Tazawa J."/>
            <person name="Kobayashi H."/>
            <person name="Tanizawa Y."/>
            <person name="Uchino A."/>
            <person name="Tanaka F."/>
            <person name="Urashima Y."/>
            <person name="Miura S."/>
            <person name="Sakamoto M."/>
            <person name="Ohkuma M."/>
            <person name="Tohno M."/>
        </authorList>
    </citation>
    <scope>NUCLEOTIDE SEQUENCE</scope>
    <source>
        <strain evidence="5">D1-1</strain>
    </source>
</reference>
<gene>
    <name evidence="5" type="ORF">CFOLD11_33010</name>
</gene>
<dbReference type="Pfam" id="PF07883">
    <property type="entry name" value="Cupin_2"/>
    <property type="match status" value="1"/>
</dbReference>
<dbReference type="SMART" id="SM00342">
    <property type="entry name" value="HTH_ARAC"/>
    <property type="match status" value="1"/>
</dbReference>
<accession>A0A9W6DBN8</accession>
<evidence type="ECO:0000256" key="1">
    <source>
        <dbReference type="ARBA" id="ARBA00023015"/>
    </source>
</evidence>
<dbReference type="InterPro" id="IPR014710">
    <property type="entry name" value="RmlC-like_jellyroll"/>
</dbReference>
<evidence type="ECO:0000313" key="5">
    <source>
        <dbReference type="EMBL" id="GKU26474.1"/>
    </source>
</evidence>
<dbReference type="PROSITE" id="PS01124">
    <property type="entry name" value="HTH_ARAC_FAMILY_2"/>
    <property type="match status" value="1"/>
</dbReference>
<evidence type="ECO:0000259" key="4">
    <source>
        <dbReference type="PROSITE" id="PS01124"/>
    </source>
</evidence>
<dbReference type="EMBL" id="BQXY01000006">
    <property type="protein sequence ID" value="GKU26474.1"/>
    <property type="molecule type" value="Genomic_DNA"/>
</dbReference>
<keyword evidence="2" id="KW-0238">DNA-binding</keyword>
<dbReference type="Gene3D" id="1.10.10.60">
    <property type="entry name" value="Homeodomain-like"/>
    <property type="match status" value="2"/>
</dbReference>
<dbReference type="GO" id="GO:0003700">
    <property type="term" value="F:DNA-binding transcription factor activity"/>
    <property type="evidence" value="ECO:0007669"/>
    <property type="project" value="InterPro"/>
</dbReference>
<dbReference type="SUPFAM" id="SSF46689">
    <property type="entry name" value="Homeodomain-like"/>
    <property type="match status" value="1"/>
</dbReference>
<dbReference type="InterPro" id="IPR009057">
    <property type="entry name" value="Homeodomain-like_sf"/>
</dbReference>
<evidence type="ECO:0000256" key="2">
    <source>
        <dbReference type="ARBA" id="ARBA00023125"/>
    </source>
</evidence>
<name>A0A9W6DBN8_9CLOT</name>
<keyword evidence="3" id="KW-0804">Transcription</keyword>